<name>A0AAD7HWG7_9AGAR</name>
<reference evidence="3" key="1">
    <citation type="submission" date="2023-03" db="EMBL/GenBank/DDBJ databases">
        <title>Massive genome expansion in bonnet fungi (Mycena s.s.) driven by repeated elements and novel gene families across ecological guilds.</title>
        <authorList>
            <consortium name="Lawrence Berkeley National Laboratory"/>
            <person name="Harder C.B."/>
            <person name="Miyauchi S."/>
            <person name="Viragh M."/>
            <person name="Kuo A."/>
            <person name="Thoen E."/>
            <person name="Andreopoulos B."/>
            <person name="Lu D."/>
            <person name="Skrede I."/>
            <person name="Drula E."/>
            <person name="Henrissat B."/>
            <person name="Morin E."/>
            <person name="Kohler A."/>
            <person name="Barry K."/>
            <person name="LaButti K."/>
            <person name="Morin E."/>
            <person name="Salamov A."/>
            <person name="Lipzen A."/>
            <person name="Mereny Z."/>
            <person name="Hegedus B."/>
            <person name="Baldrian P."/>
            <person name="Stursova M."/>
            <person name="Weitz H."/>
            <person name="Taylor A."/>
            <person name="Grigoriev I.V."/>
            <person name="Nagy L.G."/>
            <person name="Martin F."/>
            <person name="Kauserud H."/>
        </authorList>
    </citation>
    <scope>NUCLEOTIDE SEQUENCE</scope>
    <source>
        <strain evidence="3">CBHHK188m</strain>
    </source>
</reference>
<sequence>MGPSRTTTILDLETFLRAQATTAEGRNLTLIRDTFRTKPQALVHHQISHGRTAASSPRVGASPARPPRLQRSVSETLPTIHDFPDPAFYNQYSDIGVQPHPHGPHQIPSHPIPDIGTMFSSLTLRQNQLDNQLAEQNRVLAELNSELKARLASIEAQRVPAVQLAPSTATAAARGGKGSGRGRQRGVRSTRGADSASPSEPSTHAIVLPSLGEPAKLSEIQKQVRIRVKRYVSNKFRTVCGVTKTDVWPEPGIPRVNEVTGEVFLTPYFDEACWPEGLADRGATWDIDVFKKIAGESFDGFKRKWRDAHNAARQARALELQQTNRQRSRRIVTKAVIEAYSPTHGLDPQAVKDIMDEQHMSDEVLGPEDESQESFANWRKRMAAISGCGDLRGDALAKLQFLEVLEPDWRSTEFSTRAVDVHTLWYDSLTAKEKSNIKYIRVRGTGQSSSRIPTKAPFNFGISKPWLEKHQFDPRFQDLLADWGHWPDPAGFGSVSDDVSDTGPMTGGGSTHLMSDIPIDPRFNFNFTEDASAVSIE</sequence>
<accession>A0AAD7HWG7</accession>
<evidence type="ECO:0000256" key="2">
    <source>
        <dbReference type="SAM" id="MobiDB-lite"/>
    </source>
</evidence>
<protein>
    <submittedName>
        <fullName evidence="3">Uncharacterized protein</fullName>
    </submittedName>
</protein>
<feature type="coiled-coil region" evidence="1">
    <location>
        <begin position="126"/>
        <end position="157"/>
    </location>
</feature>
<evidence type="ECO:0000256" key="1">
    <source>
        <dbReference type="SAM" id="Coils"/>
    </source>
</evidence>
<keyword evidence="4" id="KW-1185">Reference proteome</keyword>
<feature type="region of interest" description="Disordered" evidence="2">
    <location>
        <begin position="165"/>
        <end position="208"/>
    </location>
</feature>
<feature type="region of interest" description="Disordered" evidence="2">
    <location>
        <begin position="46"/>
        <end position="69"/>
    </location>
</feature>
<dbReference type="Proteomes" id="UP001215280">
    <property type="component" value="Unassembled WGS sequence"/>
</dbReference>
<dbReference type="EMBL" id="JARJLG010000195">
    <property type="protein sequence ID" value="KAJ7729849.1"/>
    <property type="molecule type" value="Genomic_DNA"/>
</dbReference>
<gene>
    <name evidence="3" type="ORF">DFH07DRAFT_1066112</name>
</gene>
<evidence type="ECO:0000313" key="3">
    <source>
        <dbReference type="EMBL" id="KAJ7729849.1"/>
    </source>
</evidence>
<organism evidence="3 4">
    <name type="scientific">Mycena maculata</name>
    <dbReference type="NCBI Taxonomy" id="230809"/>
    <lineage>
        <taxon>Eukaryota</taxon>
        <taxon>Fungi</taxon>
        <taxon>Dikarya</taxon>
        <taxon>Basidiomycota</taxon>
        <taxon>Agaricomycotina</taxon>
        <taxon>Agaricomycetes</taxon>
        <taxon>Agaricomycetidae</taxon>
        <taxon>Agaricales</taxon>
        <taxon>Marasmiineae</taxon>
        <taxon>Mycenaceae</taxon>
        <taxon>Mycena</taxon>
    </lineage>
</organism>
<proteinExistence type="predicted"/>
<comment type="caution">
    <text evidence="3">The sequence shown here is derived from an EMBL/GenBank/DDBJ whole genome shotgun (WGS) entry which is preliminary data.</text>
</comment>
<evidence type="ECO:0000313" key="4">
    <source>
        <dbReference type="Proteomes" id="UP001215280"/>
    </source>
</evidence>
<keyword evidence="1" id="KW-0175">Coiled coil</keyword>
<dbReference type="AlphaFoldDB" id="A0AAD7HWG7"/>